<dbReference type="STRING" id="37003.ENSKMAP00000023340"/>
<feature type="transmembrane region" description="Helical" evidence="5">
    <location>
        <begin position="214"/>
        <end position="236"/>
    </location>
</feature>
<keyword evidence="4" id="KW-0325">Glycoprotein</keyword>
<evidence type="ECO:0000256" key="6">
    <source>
        <dbReference type="SAM" id="SignalP"/>
    </source>
</evidence>
<sequence length="269" mass="29339">MIAAGFLLLAAGLNAVLAENKYFEIGGELSFQPAPLSERITSITWKLNGDMVAEWIEGAGELEYFRDFRGRSNLDLITGVLVISSMRKTDEGDFTVEINNKVQSVVYSAKGIKSLHDTQVEVVVRPLTCDHNSEKCTLSCIVDITDAGPVQYFWKQGEGEWKESQEDLVITNNEETRQIKTFSCNMKNPISEKESGPLDNPFNKQPPGGSNGPLVGGIIVLVSLVLAGGGLAGVAYKHPEKVAPCIPLTQTNMFVVQDGSLFKLLKQGM</sequence>
<keyword evidence="5" id="KW-1133">Transmembrane helix</keyword>
<evidence type="ECO:0000256" key="4">
    <source>
        <dbReference type="ARBA" id="ARBA00023180"/>
    </source>
</evidence>
<dbReference type="GO" id="GO:0016020">
    <property type="term" value="C:membrane"/>
    <property type="evidence" value="ECO:0007669"/>
    <property type="project" value="UniProtKB-SubCell"/>
</dbReference>
<proteinExistence type="predicted"/>
<evidence type="ECO:0000256" key="5">
    <source>
        <dbReference type="SAM" id="Phobius"/>
    </source>
</evidence>
<dbReference type="Gene3D" id="2.60.40.10">
    <property type="entry name" value="Immunoglobulins"/>
    <property type="match status" value="2"/>
</dbReference>
<dbReference type="GeneTree" id="ENSGT00610000086518"/>
<dbReference type="PANTHER" id="PTHR12080">
    <property type="entry name" value="SIGNALING LYMPHOCYTIC ACTIVATION MOLECULE"/>
    <property type="match status" value="1"/>
</dbReference>
<feature type="chain" id="PRO_5018772953" description="Ig-like domain-containing protein" evidence="6">
    <location>
        <begin position="19"/>
        <end position="269"/>
    </location>
</feature>
<dbReference type="SUPFAM" id="SSF48726">
    <property type="entry name" value="Immunoglobulin"/>
    <property type="match status" value="1"/>
</dbReference>
<accession>A0A3Q3B2Z3</accession>
<organism evidence="7 8">
    <name type="scientific">Kryptolebias marmoratus</name>
    <name type="common">Mangrove killifish</name>
    <name type="synonym">Rivulus marmoratus</name>
    <dbReference type="NCBI Taxonomy" id="37003"/>
    <lineage>
        <taxon>Eukaryota</taxon>
        <taxon>Metazoa</taxon>
        <taxon>Chordata</taxon>
        <taxon>Craniata</taxon>
        <taxon>Vertebrata</taxon>
        <taxon>Euteleostomi</taxon>
        <taxon>Actinopterygii</taxon>
        <taxon>Neopterygii</taxon>
        <taxon>Teleostei</taxon>
        <taxon>Neoteleostei</taxon>
        <taxon>Acanthomorphata</taxon>
        <taxon>Ovalentaria</taxon>
        <taxon>Atherinomorphae</taxon>
        <taxon>Cyprinodontiformes</taxon>
        <taxon>Rivulidae</taxon>
        <taxon>Kryptolebias</taxon>
    </lineage>
</organism>
<dbReference type="InterPro" id="IPR036179">
    <property type="entry name" value="Ig-like_dom_sf"/>
</dbReference>
<keyword evidence="2 6" id="KW-0732">Signal</keyword>
<dbReference type="Proteomes" id="UP000264800">
    <property type="component" value="Unplaced"/>
</dbReference>
<evidence type="ECO:0000313" key="8">
    <source>
        <dbReference type="Proteomes" id="UP000264800"/>
    </source>
</evidence>
<dbReference type="InterPro" id="IPR013783">
    <property type="entry name" value="Ig-like_fold"/>
</dbReference>
<evidence type="ECO:0008006" key="9">
    <source>
        <dbReference type="Google" id="ProtNLM"/>
    </source>
</evidence>
<protein>
    <recommendedName>
        <fullName evidence="9">Ig-like domain-containing protein</fullName>
    </recommendedName>
</protein>
<dbReference type="OMA" id="ATFSCRM"/>
<comment type="subcellular location">
    <subcellularLocation>
        <location evidence="1">Membrane</location>
    </subcellularLocation>
</comment>
<feature type="signal peptide" evidence="6">
    <location>
        <begin position="1"/>
        <end position="18"/>
    </location>
</feature>
<keyword evidence="5" id="KW-0812">Transmembrane</keyword>
<name>A0A3Q3B2Z3_KRYMA</name>
<evidence type="ECO:0000313" key="7">
    <source>
        <dbReference type="Ensembl" id="ENSKMAP00000023340.1"/>
    </source>
</evidence>
<dbReference type="InterPro" id="IPR015631">
    <property type="entry name" value="CD2/SLAM_rcpt"/>
</dbReference>
<dbReference type="Ensembl" id="ENSKMAT00000023637.1">
    <property type="protein sequence ID" value="ENSKMAP00000023340.1"/>
    <property type="gene ID" value="ENSKMAG00000017316.1"/>
</dbReference>
<evidence type="ECO:0000256" key="1">
    <source>
        <dbReference type="ARBA" id="ARBA00004370"/>
    </source>
</evidence>
<keyword evidence="3 5" id="KW-0472">Membrane</keyword>
<reference evidence="7" key="1">
    <citation type="submission" date="2025-08" db="UniProtKB">
        <authorList>
            <consortium name="Ensembl"/>
        </authorList>
    </citation>
    <scope>IDENTIFICATION</scope>
</reference>
<reference evidence="7" key="2">
    <citation type="submission" date="2025-09" db="UniProtKB">
        <authorList>
            <consortium name="Ensembl"/>
        </authorList>
    </citation>
    <scope>IDENTIFICATION</scope>
</reference>
<dbReference type="AlphaFoldDB" id="A0A3Q3B2Z3"/>
<keyword evidence="8" id="KW-1185">Reference proteome</keyword>
<evidence type="ECO:0000256" key="2">
    <source>
        <dbReference type="ARBA" id="ARBA00022729"/>
    </source>
</evidence>
<dbReference type="PANTHER" id="PTHR12080:SF125">
    <property type="entry name" value="CD48 ANTIGEN-LIKE"/>
    <property type="match status" value="1"/>
</dbReference>
<evidence type="ECO:0000256" key="3">
    <source>
        <dbReference type="ARBA" id="ARBA00023136"/>
    </source>
</evidence>